<name>A0AAD9UZB9_ACRCE</name>
<dbReference type="EMBL" id="JARQWQ010000063">
    <property type="protein sequence ID" value="KAK2555302.1"/>
    <property type="molecule type" value="Genomic_DNA"/>
</dbReference>
<comment type="caution">
    <text evidence="1">The sequence shown here is derived from an EMBL/GenBank/DDBJ whole genome shotgun (WGS) entry which is preliminary data.</text>
</comment>
<gene>
    <name evidence="1" type="ORF">P5673_022929</name>
</gene>
<reference evidence="1" key="1">
    <citation type="journal article" date="2023" name="G3 (Bethesda)">
        <title>Whole genome assembly and annotation of the endangered Caribbean coral Acropora cervicornis.</title>
        <authorList>
            <person name="Selwyn J.D."/>
            <person name="Vollmer S.V."/>
        </authorList>
    </citation>
    <scope>NUCLEOTIDE SEQUENCE</scope>
    <source>
        <strain evidence="1">K2</strain>
    </source>
</reference>
<evidence type="ECO:0000313" key="2">
    <source>
        <dbReference type="Proteomes" id="UP001249851"/>
    </source>
</evidence>
<proteinExistence type="predicted"/>
<dbReference type="Proteomes" id="UP001249851">
    <property type="component" value="Unassembled WGS sequence"/>
</dbReference>
<reference evidence="1" key="2">
    <citation type="journal article" date="2023" name="Science">
        <title>Genomic signatures of disease resistance in endangered staghorn corals.</title>
        <authorList>
            <person name="Vollmer S.V."/>
            <person name="Selwyn J.D."/>
            <person name="Despard B.A."/>
            <person name="Roesel C.L."/>
        </authorList>
    </citation>
    <scope>NUCLEOTIDE SEQUENCE</scope>
    <source>
        <strain evidence="1">K2</strain>
    </source>
</reference>
<sequence length="126" mass="15261">MWPYFHDCVRYLHGDCGSQHVNRYDEQFLSKMHPRMWLESIDKGHVIPSPLNLLYYILKVITKVILMTCKTKRCCLCHCSCQKESEYFDGQEEIFQERLKTMKRLVVKFLEDRYIWDGKEQVVDYI</sequence>
<protein>
    <submittedName>
        <fullName evidence="1">Uncharacterized protein</fullName>
    </submittedName>
</protein>
<organism evidence="1 2">
    <name type="scientific">Acropora cervicornis</name>
    <name type="common">Staghorn coral</name>
    <dbReference type="NCBI Taxonomy" id="6130"/>
    <lineage>
        <taxon>Eukaryota</taxon>
        <taxon>Metazoa</taxon>
        <taxon>Cnidaria</taxon>
        <taxon>Anthozoa</taxon>
        <taxon>Hexacorallia</taxon>
        <taxon>Scleractinia</taxon>
        <taxon>Astrocoeniina</taxon>
        <taxon>Acroporidae</taxon>
        <taxon>Acropora</taxon>
    </lineage>
</organism>
<accession>A0AAD9UZB9</accession>
<dbReference type="AlphaFoldDB" id="A0AAD9UZB9"/>
<evidence type="ECO:0000313" key="1">
    <source>
        <dbReference type="EMBL" id="KAK2555302.1"/>
    </source>
</evidence>
<keyword evidence="2" id="KW-1185">Reference proteome</keyword>